<reference evidence="2 3" key="1">
    <citation type="submission" date="2015-12" db="EMBL/GenBank/DDBJ databases">
        <title>Genome sequence of Oceanibaculum pacificum MCCC 1A02656.</title>
        <authorList>
            <person name="Lu L."/>
            <person name="Lai Q."/>
            <person name="Shao Z."/>
            <person name="Qian P."/>
        </authorList>
    </citation>
    <scope>NUCLEOTIDE SEQUENCE [LARGE SCALE GENOMIC DNA]</scope>
    <source>
        <strain evidence="2 3">MCCC 1A02656</strain>
    </source>
</reference>
<proteinExistence type="predicted"/>
<gene>
    <name evidence="2" type="ORF">AUP43_12920</name>
</gene>
<protein>
    <recommendedName>
        <fullName evidence="4">Carnitine dehydratase</fullName>
    </recommendedName>
</protein>
<dbReference type="Proteomes" id="UP000076400">
    <property type="component" value="Unassembled WGS sequence"/>
</dbReference>
<dbReference type="InterPro" id="IPR023606">
    <property type="entry name" value="CoA-Trfase_III_dom_1_sf"/>
</dbReference>
<dbReference type="RefSeq" id="WP_067558999.1">
    <property type="nucleotide sequence ID" value="NZ_LPXN01000144.1"/>
</dbReference>
<dbReference type="InterPro" id="IPR044855">
    <property type="entry name" value="CoA-Trfase_III_dom3_sf"/>
</dbReference>
<organism evidence="2 3">
    <name type="scientific">Oceanibaculum pacificum</name>
    <dbReference type="NCBI Taxonomy" id="580166"/>
    <lineage>
        <taxon>Bacteria</taxon>
        <taxon>Pseudomonadati</taxon>
        <taxon>Pseudomonadota</taxon>
        <taxon>Alphaproteobacteria</taxon>
        <taxon>Rhodospirillales</taxon>
        <taxon>Oceanibaculaceae</taxon>
        <taxon>Oceanibaculum</taxon>
    </lineage>
</organism>
<dbReference type="Gene3D" id="3.30.1540.10">
    <property type="entry name" value="formyl-coa transferase, domain 3"/>
    <property type="match status" value="1"/>
</dbReference>
<sequence>MTEQPKSQILDGVRVIDLTRFLSGPQATLFLAGLGAEVIRIDEPVGGDPAANAPPFFGPEGVSMNRRTEGDLGLAYLKRARAKKSVTLNLKSPEGRDILYRLLETADVLVENFRVGVTDRLGLSPDSVAERFPRLIHCAITGYGSTGPERHAKAYDLMVQAASGLMSVTGDPEGAPHKAGSPLTDGIAGTFAVSGILGALYQRERTGRGQFIDVSMADCLVALMLDEPFDCYEELGLAERQGNRIMRFSPFNTYATQDGAIALGAATQQDWLALLDVMDRRDLAQSPDHMNTGWRIVHNAEIDRIVGAWTATVTTAAALERLAARDIPCSPIRAARDLADWPHLRARGMVQPVVHPAYPQAKGPAAAAFPLKFSAASPGYATPAPFVGQHNAAVYAELGLPPEALAALKASGAI</sequence>
<evidence type="ECO:0000313" key="2">
    <source>
        <dbReference type="EMBL" id="KZD03457.1"/>
    </source>
</evidence>
<dbReference type="AlphaFoldDB" id="A0A154VQ39"/>
<keyword evidence="1" id="KW-0808">Transferase</keyword>
<dbReference type="STRING" id="580166.AUP43_12920"/>
<dbReference type="InterPro" id="IPR003673">
    <property type="entry name" value="CoA-Trfase_fam_III"/>
</dbReference>
<keyword evidence="3" id="KW-1185">Reference proteome</keyword>
<dbReference type="GO" id="GO:0008410">
    <property type="term" value="F:CoA-transferase activity"/>
    <property type="evidence" value="ECO:0007669"/>
    <property type="project" value="TreeGrafter"/>
</dbReference>
<dbReference type="PANTHER" id="PTHR48207:SF3">
    <property type="entry name" value="SUCCINATE--HYDROXYMETHYLGLUTARATE COA-TRANSFERASE"/>
    <property type="match status" value="1"/>
</dbReference>
<name>A0A154VQ39_9PROT</name>
<dbReference type="EMBL" id="LPXN01000144">
    <property type="protein sequence ID" value="KZD03457.1"/>
    <property type="molecule type" value="Genomic_DNA"/>
</dbReference>
<evidence type="ECO:0008006" key="4">
    <source>
        <dbReference type="Google" id="ProtNLM"/>
    </source>
</evidence>
<dbReference type="PANTHER" id="PTHR48207">
    <property type="entry name" value="SUCCINATE--HYDROXYMETHYLGLUTARATE COA-TRANSFERASE"/>
    <property type="match status" value="1"/>
</dbReference>
<evidence type="ECO:0000313" key="3">
    <source>
        <dbReference type="Proteomes" id="UP000076400"/>
    </source>
</evidence>
<dbReference type="Pfam" id="PF02515">
    <property type="entry name" value="CoA_transf_3"/>
    <property type="match status" value="1"/>
</dbReference>
<accession>A0A154VQ39</accession>
<dbReference type="InterPro" id="IPR050483">
    <property type="entry name" value="CoA-transferase_III_domain"/>
</dbReference>
<dbReference type="SUPFAM" id="SSF89796">
    <property type="entry name" value="CoA-transferase family III (CaiB/BaiF)"/>
    <property type="match status" value="1"/>
</dbReference>
<evidence type="ECO:0000256" key="1">
    <source>
        <dbReference type="ARBA" id="ARBA00022679"/>
    </source>
</evidence>
<comment type="caution">
    <text evidence="2">The sequence shown here is derived from an EMBL/GenBank/DDBJ whole genome shotgun (WGS) entry which is preliminary data.</text>
</comment>
<dbReference type="Gene3D" id="3.40.50.10540">
    <property type="entry name" value="Crotonobetainyl-coa:carnitine coa-transferase, domain 1"/>
    <property type="match status" value="1"/>
</dbReference>